<dbReference type="EMBL" id="CP084506">
    <property type="protein sequence ID" value="UCQ00314.1"/>
    <property type="molecule type" value="Genomic_DNA"/>
</dbReference>
<reference evidence="1" key="1">
    <citation type="submission" date="2021-09" db="EMBL/GenBank/DDBJ databases">
        <title>Comparative genomics of Edwardsiella genus reveals species-based diversity.</title>
        <authorList>
            <person name="Tekedar H.C."/>
            <person name="Kumru S."/>
            <person name="Waldbieser G.C."/>
            <person name="Reichley S.R."/>
            <person name="Lawrence M.L."/>
            <person name="Griffin M.J."/>
        </authorList>
    </citation>
    <scope>NUCLEOTIDE SEQUENCE</scope>
    <source>
        <strain evidence="1">ATCC 15947</strain>
    </source>
</reference>
<keyword evidence="2" id="KW-1185">Reference proteome</keyword>
<proteinExistence type="predicted"/>
<name>A0AC61TID7_EDWTA</name>
<accession>A0AC61TID7</accession>
<sequence>MVADIATVFNWSPADIFTMTLDDMIAWRERAAQRSGARDDNP</sequence>
<evidence type="ECO:0000313" key="2">
    <source>
        <dbReference type="Proteomes" id="UP000245918"/>
    </source>
</evidence>
<organism evidence="1 2">
    <name type="scientific">Edwardsiella tarda ATCC 15947 = NBRC 105688</name>
    <dbReference type="NCBI Taxonomy" id="667121"/>
    <lineage>
        <taxon>Bacteria</taxon>
        <taxon>Pseudomonadati</taxon>
        <taxon>Pseudomonadota</taxon>
        <taxon>Gammaproteobacteria</taxon>
        <taxon>Enterobacterales</taxon>
        <taxon>Hafniaceae</taxon>
        <taxon>Edwardsiella</taxon>
    </lineage>
</organism>
<dbReference type="Proteomes" id="UP000245918">
    <property type="component" value="Chromosome"/>
</dbReference>
<gene>
    <name evidence="1" type="ORF">DCL27_00425</name>
</gene>
<protein>
    <submittedName>
        <fullName evidence="1">GpE family phage tail protein</fullName>
    </submittedName>
</protein>
<evidence type="ECO:0000313" key="1">
    <source>
        <dbReference type="EMBL" id="UCQ00314.1"/>
    </source>
</evidence>